<dbReference type="PANTHER" id="PTHR46825:SF15">
    <property type="entry name" value="BETA-LACTAMASE-RELATED DOMAIN-CONTAINING PROTEIN"/>
    <property type="match status" value="1"/>
</dbReference>
<protein>
    <submittedName>
        <fullName evidence="5">Uncharacterized protein LOC115213194</fullName>
    </submittedName>
</protein>
<keyword evidence="1" id="KW-0812">Transmembrane</keyword>
<gene>
    <name evidence="5" type="primary">LOC115213194</name>
</gene>
<dbReference type="InterPro" id="IPR001466">
    <property type="entry name" value="Beta-lactam-related"/>
</dbReference>
<dbReference type="SUPFAM" id="SSF56601">
    <property type="entry name" value="beta-lactamase/transpeptidase-like"/>
    <property type="match status" value="1"/>
</dbReference>
<feature type="chain" id="PRO_5028989142" evidence="2">
    <location>
        <begin position="28"/>
        <end position="624"/>
    </location>
</feature>
<dbReference type="Pfam" id="PF00144">
    <property type="entry name" value="Beta-lactamase"/>
    <property type="match status" value="1"/>
</dbReference>
<dbReference type="PANTHER" id="PTHR46825">
    <property type="entry name" value="D-ALANYL-D-ALANINE-CARBOXYPEPTIDASE/ENDOPEPTIDASE AMPH"/>
    <property type="match status" value="1"/>
</dbReference>
<feature type="domain" description="Beta-lactamase-related" evidence="3">
    <location>
        <begin position="53"/>
        <end position="382"/>
    </location>
</feature>
<keyword evidence="1" id="KW-0472">Membrane</keyword>
<evidence type="ECO:0000256" key="1">
    <source>
        <dbReference type="SAM" id="Phobius"/>
    </source>
</evidence>
<dbReference type="Gene3D" id="2.40.128.600">
    <property type="match status" value="1"/>
</dbReference>
<evidence type="ECO:0000313" key="4">
    <source>
        <dbReference type="Proteomes" id="UP000515154"/>
    </source>
</evidence>
<dbReference type="Gene3D" id="3.40.710.10">
    <property type="entry name" value="DD-peptidase/beta-lactamase superfamily"/>
    <property type="match status" value="1"/>
</dbReference>
<dbReference type="KEGG" id="osn:115213194"/>
<sequence length="624" mass="70946">MRTGVDHFLVPWCILATFGYSTSVMVAEDTRNPDFPPEKRTLLDKFVNDLIVCRKLPGLTLSLVGGGRNLFARGYGLKELTKFEPVTNETLFCIGSLTKGFTATILAMLVGENDSLTWDTPVQEILGKDFQLCDEHRSKYVNIRDLLAHKTGIPGYFGALTTGIFGKTEDIVRRLRYLKPYKKFHSAYVYNNYMYILAGYIAEILTGQSWKELVQQRIFKPLAMASSVFADDVLDWRKFALPYVSINDEFIPLNTTLLKSLGPAGPSGTICSNSIDMQKWLQFQLSGGLDMRGHRLVSQKEFQELHTPQIPTPMPLGRKLLKQPAFPISEGRFAYDLGWSSGIYRGFHNVQHNGRIFGYDSLIWLFPDNNVAIFSSVNGPMNTHSKNALRVIHHYAADLLLGQEAWLNQSSSCTFPDPWLQNYNKTKHRKKSGRVMVAQKSSSLPKNDADAFHRRWRSRQHKKKNRFPDLQRYQRPLSEYVGIYGNPAFGNITIYLNSSTQQLYLAHGKFGNGILLPTNKIDKFHMRFQGLLRYLSEADGWAMEFPIIFQSAKDDSSKIDFLYAHFIEKTVPPLFQRGASWQDFVPSPSYPNAKFCPNNLSRLIPACSVISIVLSLLPVLIIFF</sequence>
<dbReference type="InterPro" id="IPR012338">
    <property type="entry name" value="Beta-lactam/transpept-like"/>
</dbReference>
<dbReference type="RefSeq" id="XP_036359698.1">
    <property type="nucleotide sequence ID" value="XM_036503805.1"/>
</dbReference>
<organism evidence="4 5">
    <name type="scientific">Octopus sinensis</name>
    <name type="common">East Asian common octopus</name>
    <dbReference type="NCBI Taxonomy" id="2607531"/>
    <lineage>
        <taxon>Eukaryota</taxon>
        <taxon>Metazoa</taxon>
        <taxon>Spiralia</taxon>
        <taxon>Lophotrochozoa</taxon>
        <taxon>Mollusca</taxon>
        <taxon>Cephalopoda</taxon>
        <taxon>Coleoidea</taxon>
        <taxon>Octopodiformes</taxon>
        <taxon>Octopoda</taxon>
        <taxon>Incirrata</taxon>
        <taxon>Octopodidae</taxon>
        <taxon>Octopus</taxon>
    </lineage>
</organism>
<dbReference type="AlphaFoldDB" id="A0A7E6EWI6"/>
<dbReference type="InterPro" id="IPR050491">
    <property type="entry name" value="AmpC-like"/>
</dbReference>
<reference evidence="5" key="1">
    <citation type="submission" date="2025-08" db="UniProtKB">
        <authorList>
            <consortium name="RefSeq"/>
        </authorList>
    </citation>
    <scope>IDENTIFICATION</scope>
</reference>
<dbReference type="Proteomes" id="UP000515154">
    <property type="component" value="Linkage group LG6"/>
</dbReference>
<keyword evidence="1" id="KW-1133">Transmembrane helix</keyword>
<keyword evidence="2" id="KW-0732">Signal</keyword>
<feature type="signal peptide" evidence="2">
    <location>
        <begin position="1"/>
        <end position="27"/>
    </location>
</feature>
<feature type="transmembrane region" description="Helical" evidence="1">
    <location>
        <begin position="603"/>
        <end position="623"/>
    </location>
</feature>
<accession>A0A7E6EWI6</accession>
<evidence type="ECO:0000256" key="2">
    <source>
        <dbReference type="SAM" id="SignalP"/>
    </source>
</evidence>
<proteinExistence type="predicted"/>
<evidence type="ECO:0000313" key="5">
    <source>
        <dbReference type="RefSeq" id="XP_036359698.1"/>
    </source>
</evidence>
<name>A0A7E6EWI6_9MOLL</name>
<evidence type="ECO:0000259" key="3">
    <source>
        <dbReference type="Pfam" id="PF00144"/>
    </source>
</evidence>
<keyword evidence="4" id="KW-1185">Reference proteome</keyword>